<dbReference type="Proteomes" id="UP000299102">
    <property type="component" value="Unassembled WGS sequence"/>
</dbReference>
<protein>
    <submittedName>
        <fullName evidence="1">Uncharacterized protein</fullName>
    </submittedName>
</protein>
<proteinExistence type="predicted"/>
<sequence length="159" mass="18835">MCSAVHLRTYEHWQKRPWPPRAKHARKTVNGREDVIGGSGGYTVTARLPQTRKARNSRTSRCLGSILRDNTQEHVCSFLPISQCRRLSTAKTIFRDVILWVVPLYRVFMERCLRERDVRFMLAVKIQRSEEKSKFFDNLGLRIVHDEFDFFCWLLPTFF</sequence>
<evidence type="ECO:0000313" key="2">
    <source>
        <dbReference type="Proteomes" id="UP000299102"/>
    </source>
</evidence>
<organism evidence="1 2">
    <name type="scientific">Eumeta variegata</name>
    <name type="common">Bagworm moth</name>
    <name type="synonym">Eumeta japonica</name>
    <dbReference type="NCBI Taxonomy" id="151549"/>
    <lineage>
        <taxon>Eukaryota</taxon>
        <taxon>Metazoa</taxon>
        <taxon>Ecdysozoa</taxon>
        <taxon>Arthropoda</taxon>
        <taxon>Hexapoda</taxon>
        <taxon>Insecta</taxon>
        <taxon>Pterygota</taxon>
        <taxon>Neoptera</taxon>
        <taxon>Endopterygota</taxon>
        <taxon>Lepidoptera</taxon>
        <taxon>Glossata</taxon>
        <taxon>Ditrysia</taxon>
        <taxon>Tineoidea</taxon>
        <taxon>Psychidae</taxon>
        <taxon>Oiketicinae</taxon>
        <taxon>Eumeta</taxon>
    </lineage>
</organism>
<evidence type="ECO:0000313" key="1">
    <source>
        <dbReference type="EMBL" id="GBP31291.1"/>
    </source>
</evidence>
<dbReference type="AlphaFoldDB" id="A0A4C1UXR8"/>
<dbReference type="EMBL" id="BGZK01000244">
    <property type="protein sequence ID" value="GBP31291.1"/>
    <property type="molecule type" value="Genomic_DNA"/>
</dbReference>
<comment type="caution">
    <text evidence="1">The sequence shown here is derived from an EMBL/GenBank/DDBJ whole genome shotgun (WGS) entry which is preliminary data.</text>
</comment>
<name>A0A4C1UXR8_EUMVA</name>
<gene>
    <name evidence="1" type="ORF">EVAR_31416_1</name>
</gene>
<reference evidence="1 2" key="1">
    <citation type="journal article" date="2019" name="Commun. Biol.">
        <title>The bagworm genome reveals a unique fibroin gene that provides high tensile strength.</title>
        <authorList>
            <person name="Kono N."/>
            <person name="Nakamura H."/>
            <person name="Ohtoshi R."/>
            <person name="Tomita M."/>
            <person name="Numata K."/>
            <person name="Arakawa K."/>
        </authorList>
    </citation>
    <scope>NUCLEOTIDE SEQUENCE [LARGE SCALE GENOMIC DNA]</scope>
</reference>
<accession>A0A4C1UXR8</accession>
<keyword evidence="2" id="KW-1185">Reference proteome</keyword>